<dbReference type="Gene3D" id="3.40.120.10">
    <property type="entry name" value="Alpha-D-Glucose-1,6-Bisphosphate, subunit A, domain 3"/>
    <property type="match status" value="3"/>
</dbReference>
<dbReference type="GO" id="GO:0046872">
    <property type="term" value="F:metal ion binding"/>
    <property type="evidence" value="ECO:0007669"/>
    <property type="project" value="UniProtKB-KW"/>
</dbReference>
<evidence type="ECO:0000256" key="4">
    <source>
        <dbReference type="ARBA" id="ARBA00022723"/>
    </source>
</evidence>
<dbReference type="Gene3D" id="3.30.310.50">
    <property type="entry name" value="Alpha-D-phosphohexomutase, C-terminal domain"/>
    <property type="match status" value="1"/>
</dbReference>
<dbReference type="Pfam" id="PF02879">
    <property type="entry name" value="PGM_PMM_II"/>
    <property type="match status" value="1"/>
</dbReference>
<dbReference type="InterPro" id="IPR005845">
    <property type="entry name" value="A-D-PHexomutase_a/b/a-II"/>
</dbReference>
<dbReference type="InterPro" id="IPR005846">
    <property type="entry name" value="A-D-PHexomutase_a/b/a-III"/>
</dbReference>
<keyword evidence="12" id="KW-1185">Reference proteome</keyword>
<evidence type="ECO:0000259" key="10">
    <source>
        <dbReference type="Pfam" id="PF02880"/>
    </source>
</evidence>
<name>A0ABD5VFU6_9EURY</name>
<dbReference type="InterPro" id="IPR016055">
    <property type="entry name" value="A-D-PHexomutase_a/b/a-I/II/III"/>
</dbReference>
<dbReference type="Pfam" id="PF02878">
    <property type="entry name" value="PGM_PMM_I"/>
    <property type="match status" value="1"/>
</dbReference>
<evidence type="ECO:0000259" key="7">
    <source>
        <dbReference type="Pfam" id="PF00408"/>
    </source>
</evidence>
<evidence type="ECO:0000256" key="6">
    <source>
        <dbReference type="ARBA" id="ARBA00023235"/>
    </source>
</evidence>
<dbReference type="SUPFAM" id="SSF55957">
    <property type="entry name" value="Phosphoglucomutase, C-terminal domain"/>
    <property type="match status" value="1"/>
</dbReference>
<dbReference type="PRINTS" id="PR00509">
    <property type="entry name" value="PGMPMM"/>
</dbReference>
<evidence type="ECO:0000313" key="11">
    <source>
        <dbReference type="EMBL" id="MFC6952533.1"/>
    </source>
</evidence>
<gene>
    <name evidence="11" type="ORF">ACFQGB_06620</name>
</gene>
<dbReference type="InterPro" id="IPR005843">
    <property type="entry name" value="A-D-PHexomutase_C"/>
</dbReference>
<feature type="domain" description="Alpha-D-phosphohexomutase C-terminal" evidence="7">
    <location>
        <begin position="409"/>
        <end position="457"/>
    </location>
</feature>
<reference evidence="11 12" key="1">
    <citation type="journal article" date="2019" name="Int. J. Syst. Evol. Microbiol.">
        <title>The Global Catalogue of Microorganisms (GCM) 10K type strain sequencing project: providing services to taxonomists for standard genome sequencing and annotation.</title>
        <authorList>
            <consortium name="The Broad Institute Genomics Platform"/>
            <consortium name="The Broad Institute Genome Sequencing Center for Infectious Disease"/>
            <person name="Wu L."/>
            <person name="Ma J."/>
        </authorList>
    </citation>
    <scope>NUCLEOTIDE SEQUENCE [LARGE SCALE GENOMIC DNA]</scope>
    <source>
        <strain evidence="11 12">GX26</strain>
    </source>
</reference>
<keyword evidence="6" id="KW-0413">Isomerase</keyword>
<dbReference type="SUPFAM" id="SSF53738">
    <property type="entry name" value="Phosphoglucomutase, first 3 domains"/>
    <property type="match status" value="3"/>
</dbReference>
<dbReference type="AlphaFoldDB" id="A0ABD5VFU6"/>
<evidence type="ECO:0000259" key="8">
    <source>
        <dbReference type="Pfam" id="PF02878"/>
    </source>
</evidence>
<dbReference type="InterPro" id="IPR005844">
    <property type="entry name" value="A-D-PHexomutase_a/b/a-I"/>
</dbReference>
<feature type="domain" description="Alpha-D-phosphohexomutase alpha/beta/alpha" evidence="10">
    <location>
        <begin position="267"/>
        <end position="369"/>
    </location>
</feature>
<dbReference type="PANTHER" id="PTHR45745:SF1">
    <property type="entry name" value="PHOSPHOGLUCOMUTASE 2B-RELATED"/>
    <property type="match status" value="1"/>
</dbReference>
<feature type="domain" description="Alpha-D-phosphohexomutase alpha/beta/alpha" evidence="9">
    <location>
        <begin position="178"/>
        <end position="261"/>
    </location>
</feature>
<proteinExistence type="inferred from homology"/>
<dbReference type="InterPro" id="IPR005841">
    <property type="entry name" value="Alpha-D-phosphohexomutase_SF"/>
</dbReference>
<dbReference type="GO" id="GO:0016853">
    <property type="term" value="F:isomerase activity"/>
    <property type="evidence" value="ECO:0007669"/>
    <property type="project" value="UniProtKB-KW"/>
</dbReference>
<keyword evidence="4" id="KW-0479">Metal-binding</keyword>
<dbReference type="Proteomes" id="UP001596395">
    <property type="component" value="Unassembled WGS sequence"/>
</dbReference>
<keyword evidence="3" id="KW-0597">Phosphoprotein</keyword>
<dbReference type="PANTHER" id="PTHR45745">
    <property type="entry name" value="PHOSPHOMANNOMUTASE 45A"/>
    <property type="match status" value="1"/>
</dbReference>
<evidence type="ECO:0000256" key="3">
    <source>
        <dbReference type="ARBA" id="ARBA00022553"/>
    </source>
</evidence>
<dbReference type="CDD" id="cd05800">
    <property type="entry name" value="PGM_like2"/>
    <property type="match status" value="1"/>
</dbReference>
<evidence type="ECO:0000256" key="2">
    <source>
        <dbReference type="ARBA" id="ARBA00010231"/>
    </source>
</evidence>
<comment type="caution">
    <text evidence="11">The sequence shown here is derived from an EMBL/GenBank/DDBJ whole genome shotgun (WGS) entry which is preliminary data.</text>
</comment>
<dbReference type="Pfam" id="PF02880">
    <property type="entry name" value="PGM_PMM_III"/>
    <property type="match status" value="1"/>
</dbReference>
<comment type="cofactor">
    <cofactor evidence="1">
        <name>Mg(2+)</name>
        <dbReference type="ChEBI" id="CHEBI:18420"/>
    </cofactor>
</comment>
<evidence type="ECO:0000259" key="9">
    <source>
        <dbReference type="Pfam" id="PF02879"/>
    </source>
</evidence>
<evidence type="ECO:0000256" key="5">
    <source>
        <dbReference type="ARBA" id="ARBA00022842"/>
    </source>
</evidence>
<dbReference type="RefSeq" id="WP_336349507.1">
    <property type="nucleotide sequence ID" value="NZ_JAZAQL010000001.1"/>
</dbReference>
<dbReference type="EMBL" id="JBHSXN010000001">
    <property type="protein sequence ID" value="MFC6952533.1"/>
    <property type="molecule type" value="Genomic_DNA"/>
</dbReference>
<keyword evidence="5" id="KW-0460">Magnesium</keyword>
<dbReference type="InterPro" id="IPR036900">
    <property type="entry name" value="A-D-PHexomutase_C_sf"/>
</dbReference>
<protein>
    <submittedName>
        <fullName evidence="11">Phosphoglucomutase/phosphomannomutase family protein</fullName>
    </submittedName>
</protein>
<comment type="similarity">
    <text evidence="2">Belongs to the phosphohexose mutase family.</text>
</comment>
<organism evidence="11 12">
    <name type="scientific">Halorubellus litoreus</name>
    <dbReference type="NCBI Taxonomy" id="755308"/>
    <lineage>
        <taxon>Archaea</taxon>
        <taxon>Methanobacteriati</taxon>
        <taxon>Methanobacteriota</taxon>
        <taxon>Stenosarchaea group</taxon>
        <taxon>Halobacteria</taxon>
        <taxon>Halobacteriales</taxon>
        <taxon>Halorubellaceae</taxon>
        <taxon>Halorubellus</taxon>
    </lineage>
</organism>
<evidence type="ECO:0000256" key="1">
    <source>
        <dbReference type="ARBA" id="ARBA00001946"/>
    </source>
</evidence>
<accession>A0ABD5VFU6</accession>
<dbReference type="Pfam" id="PF00408">
    <property type="entry name" value="PGM_PMM_IV"/>
    <property type="match status" value="1"/>
</dbReference>
<evidence type="ECO:0000313" key="12">
    <source>
        <dbReference type="Proteomes" id="UP001596395"/>
    </source>
</evidence>
<feature type="domain" description="Alpha-D-phosphohexomutase alpha/beta/alpha" evidence="8">
    <location>
        <begin position="5"/>
        <end position="135"/>
    </location>
</feature>
<sequence>MDAISFGTDGWRATLDEFTDRRVRIVAQAVASHLRETGREGETVGVGYDARETSEGFAEELARVLCANGFDVLMPERDRPTPQLAWAIKERELAGGCMITASHNPPEYNGVKFVTDDGSPALQDVTDSIVSHLAEPDALPEDEWGDVERVDMVGPHFEQCKRRVADVADADPDSEFLDGLHVVYDAIHGSGRDVTDRLLEEAGATVDRLRCERDPTFGGAHPEPSEDNLQGLVDAVEARDADIGIANDGDADRIAVATPDGFLDENLFFAAVYDYLLESSSGSAVRTVSTTFLVDRVADAYGETVHETPVGFKYVADAMRDHDPLMAGEESGGFAVRGHLRQKDGVFMALLAAAAASERSLEDRVDALLAEHGEIHQGKVSVDCPDDRKEGVLGDLEDHIPESVAGEPVADVVTVDGFKLLLEDGSWTLMRPSGTEPKLRVYAEAGSEARVEELLDAGRDLVEPLV</sequence>